<gene>
    <name evidence="1" type="ORF">AD951_04485</name>
</gene>
<proteinExistence type="predicted"/>
<dbReference type="OrthoDB" id="9780147at2"/>
<reference evidence="1 2" key="1">
    <citation type="submission" date="2015-06" db="EMBL/GenBank/DDBJ databases">
        <title>Improved classification and identification of acetic acid bacteria using matrix-assisted laser desorption/ionization time-of-flight mass spectrometry; Gluconobacter nephelii and Gluconobacter uchimurae are later heterotypic synonyms of Gluconobacter japonicus and Gluconobacter oxydans, respectively.</title>
        <authorList>
            <person name="Li L."/>
            <person name="Cleenwerck I."/>
            <person name="De Vuyst L."/>
            <person name="Vandamme P."/>
        </authorList>
    </citation>
    <scope>NUCLEOTIDE SEQUENCE [LARGE SCALE GENOMIC DNA]</scope>
    <source>
        <strain evidence="1 2">LMG 1699</strain>
    </source>
</reference>
<dbReference type="InterPro" id="IPR036249">
    <property type="entry name" value="Thioredoxin-like_sf"/>
</dbReference>
<evidence type="ECO:0008006" key="3">
    <source>
        <dbReference type="Google" id="ProtNLM"/>
    </source>
</evidence>
<dbReference type="Gene3D" id="3.40.30.10">
    <property type="entry name" value="Glutaredoxin"/>
    <property type="match status" value="1"/>
</dbReference>
<dbReference type="PATRIC" id="fig|178901.14.peg.767"/>
<evidence type="ECO:0000313" key="2">
    <source>
        <dbReference type="Proteomes" id="UP000075377"/>
    </source>
</evidence>
<dbReference type="EMBL" id="LHZX01000257">
    <property type="protein sequence ID" value="KXV69938.1"/>
    <property type="molecule type" value="Genomic_DNA"/>
</dbReference>
<accession>A0A149UPW1</accession>
<protein>
    <recommendedName>
        <fullName evidence="3">Thioredoxin-like fold domain-containing protein</fullName>
    </recommendedName>
</protein>
<comment type="caution">
    <text evidence="1">The sequence shown here is derived from an EMBL/GenBank/DDBJ whole genome shotgun (WGS) entry which is preliminary data.</text>
</comment>
<evidence type="ECO:0000313" key="1">
    <source>
        <dbReference type="EMBL" id="KXV69938.1"/>
    </source>
</evidence>
<name>A0A149UPW1_9PROT</name>
<sequence length="264" mass="27815">MSKITVALAGTALAGTMFLFGGTVGYLVAITHPPAFLHAQQAYEPSSYAPPAPAPVAAPALPAPSPAAAPSPVPPGPQVDPLSVPSIGHEIMQQIVKLHGYVRPQGGSTAAVDPSTVVTVFFDPRCPFCHRLYQAIDGKVPVRWIPVPVLANPEEGVRASAMILNAQGDKGRAMDEAFAYVGEGAVGHTVQQRQQWLDAIKPTDSDKHLLQDNISAFVAVHKARPGSIGVPSVLIPHPDGSLTLRDGYEPGDENAIIADWKRGR</sequence>
<dbReference type="Proteomes" id="UP000075377">
    <property type="component" value="Unassembled WGS sequence"/>
</dbReference>
<dbReference type="AlphaFoldDB" id="A0A149UPW1"/>
<dbReference type="RefSeq" id="WP_061499760.1">
    <property type="nucleotide sequence ID" value="NZ_LHZX01000257.1"/>
</dbReference>
<organism evidence="1 2">
    <name type="scientific">Acetobacter malorum</name>
    <dbReference type="NCBI Taxonomy" id="178901"/>
    <lineage>
        <taxon>Bacteria</taxon>
        <taxon>Pseudomonadati</taxon>
        <taxon>Pseudomonadota</taxon>
        <taxon>Alphaproteobacteria</taxon>
        <taxon>Acetobacterales</taxon>
        <taxon>Acetobacteraceae</taxon>
        <taxon>Acetobacter</taxon>
    </lineage>
</organism>
<dbReference type="SUPFAM" id="SSF52833">
    <property type="entry name" value="Thioredoxin-like"/>
    <property type="match status" value="1"/>
</dbReference>